<dbReference type="Pfam" id="PF01724">
    <property type="entry name" value="DUF29"/>
    <property type="match status" value="1"/>
</dbReference>
<organism evidence="1 2">
    <name type="scientific">Aureimonas endophytica</name>
    <dbReference type="NCBI Taxonomy" id="2027858"/>
    <lineage>
        <taxon>Bacteria</taxon>
        <taxon>Pseudomonadati</taxon>
        <taxon>Pseudomonadota</taxon>
        <taxon>Alphaproteobacteria</taxon>
        <taxon>Hyphomicrobiales</taxon>
        <taxon>Aurantimonadaceae</taxon>
        <taxon>Aureimonas</taxon>
    </lineage>
</organism>
<name>A0A917A0F0_9HYPH</name>
<dbReference type="Proteomes" id="UP000644699">
    <property type="component" value="Unassembled WGS sequence"/>
</dbReference>
<reference evidence="1" key="1">
    <citation type="journal article" date="2014" name="Int. J. Syst. Evol. Microbiol.">
        <title>Complete genome sequence of Corynebacterium casei LMG S-19264T (=DSM 44701T), isolated from a smear-ripened cheese.</title>
        <authorList>
            <consortium name="US DOE Joint Genome Institute (JGI-PGF)"/>
            <person name="Walter F."/>
            <person name="Albersmeier A."/>
            <person name="Kalinowski J."/>
            <person name="Ruckert C."/>
        </authorList>
    </citation>
    <scope>NUCLEOTIDE SEQUENCE</scope>
    <source>
        <strain evidence="1">CGMCC 1.15367</strain>
    </source>
</reference>
<evidence type="ECO:0000313" key="1">
    <source>
        <dbReference type="EMBL" id="GGE20617.1"/>
    </source>
</evidence>
<dbReference type="EMBL" id="BMIQ01000009">
    <property type="protein sequence ID" value="GGE20617.1"/>
    <property type="molecule type" value="Genomic_DNA"/>
</dbReference>
<proteinExistence type="predicted"/>
<keyword evidence="2" id="KW-1185">Reference proteome</keyword>
<dbReference type="RefSeq" id="WP_188912512.1">
    <property type="nucleotide sequence ID" value="NZ_BMIQ01000009.1"/>
</dbReference>
<reference evidence="1" key="2">
    <citation type="submission" date="2020-09" db="EMBL/GenBank/DDBJ databases">
        <authorList>
            <person name="Sun Q."/>
            <person name="Zhou Y."/>
        </authorList>
    </citation>
    <scope>NUCLEOTIDE SEQUENCE</scope>
    <source>
        <strain evidence="1">CGMCC 1.15367</strain>
    </source>
</reference>
<evidence type="ECO:0008006" key="3">
    <source>
        <dbReference type="Google" id="ProtNLM"/>
    </source>
</evidence>
<protein>
    <recommendedName>
        <fullName evidence="3">DUF29 domain-containing protein</fullName>
    </recommendedName>
</protein>
<dbReference type="PANTHER" id="PTHR34235">
    <property type="entry name" value="SLR1203 PROTEIN-RELATED"/>
    <property type="match status" value="1"/>
</dbReference>
<sequence length="151" mass="17286">MAEPLKKPTLYDTDFHAWTLDQAAKLRARAHNGIDWDHAAEEIESLGRSQRNEIRSRILVVLIHLLKWRYQPDQRSSGWKGTLLEQRSRIADEIEDSPSLRDFPATVLEREYRPARLKAAGETGLPESAFPSACPFTIEQVLDPDFYPEAS</sequence>
<accession>A0A917A0F0</accession>
<dbReference type="Gene3D" id="1.20.1220.20">
    <property type="entry name" value="Uncharcterised protein PF01724"/>
    <property type="match status" value="1"/>
</dbReference>
<dbReference type="AlphaFoldDB" id="A0A917A0F0"/>
<dbReference type="InterPro" id="IPR002636">
    <property type="entry name" value="DUF29"/>
</dbReference>
<comment type="caution">
    <text evidence="1">The sequence shown here is derived from an EMBL/GenBank/DDBJ whole genome shotgun (WGS) entry which is preliminary data.</text>
</comment>
<gene>
    <name evidence="1" type="ORF">GCM10011390_44890</name>
</gene>
<evidence type="ECO:0000313" key="2">
    <source>
        <dbReference type="Proteomes" id="UP000644699"/>
    </source>
</evidence>